<protein>
    <recommendedName>
        <fullName evidence="8">ILEI/PANDER domain-containing protein</fullName>
    </recommendedName>
</protein>
<dbReference type="InterPro" id="IPR039477">
    <property type="entry name" value="ILEI/PANDER_dom"/>
</dbReference>
<evidence type="ECO:0000256" key="2">
    <source>
        <dbReference type="ARBA" id="ARBA00010905"/>
    </source>
</evidence>
<comment type="subcellular location">
    <subcellularLocation>
        <location evidence="1">Secreted</location>
    </subcellularLocation>
</comment>
<dbReference type="Pfam" id="PF15711">
    <property type="entry name" value="ILEI"/>
    <property type="match status" value="1"/>
</dbReference>
<evidence type="ECO:0000313" key="9">
    <source>
        <dbReference type="EMBL" id="KAF0040760.1"/>
    </source>
</evidence>
<dbReference type="GO" id="GO:0030246">
    <property type="term" value="F:carbohydrate binding"/>
    <property type="evidence" value="ECO:0007669"/>
    <property type="project" value="UniProtKB-UniRule"/>
</dbReference>
<evidence type="ECO:0000313" key="10">
    <source>
        <dbReference type="Proteomes" id="UP000438429"/>
    </source>
</evidence>
<dbReference type="PANTHER" id="PTHR14592">
    <property type="entry name" value="UNCHARACTERIZED FAM3"/>
    <property type="match status" value="1"/>
</dbReference>
<name>A0A6A4TA43_SCOMX</name>
<dbReference type="InterPro" id="IPR039475">
    <property type="entry name" value="ILEI_FAM3C"/>
</dbReference>
<dbReference type="Proteomes" id="UP000438429">
    <property type="component" value="Unassembled WGS sequence"/>
</dbReference>
<comment type="caution">
    <text evidence="9">The sequence shown here is derived from an EMBL/GenBank/DDBJ whole genome shotgun (WGS) entry which is preliminary data.</text>
</comment>
<feature type="domain" description="ILEI/PANDER" evidence="8">
    <location>
        <begin position="134"/>
        <end position="221"/>
    </location>
</feature>
<dbReference type="GO" id="GO:0005576">
    <property type="term" value="C:extracellular region"/>
    <property type="evidence" value="ECO:0007669"/>
    <property type="project" value="UniProtKB-SubCell"/>
</dbReference>
<dbReference type="InterPro" id="IPR039220">
    <property type="entry name" value="FAM3"/>
</dbReference>
<evidence type="ECO:0000256" key="6">
    <source>
        <dbReference type="ARBA" id="ARBA00023157"/>
    </source>
</evidence>
<gene>
    <name evidence="9" type="ORF">F2P81_006658</name>
</gene>
<accession>A0A6A4TA43</accession>
<evidence type="ECO:0000256" key="3">
    <source>
        <dbReference type="ARBA" id="ARBA00022525"/>
    </source>
</evidence>
<organism evidence="9 10">
    <name type="scientific">Scophthalmus maximus</name>
    <name type="common">Turbot</name>
    <name type="synonym">Psetta maxima</name>
    <dbReference type="NCBI Taxonomy" id="52904"/>
    <lineage>
        <taxon>Eukaryota</taxon>
        <taxon>Metazoa</taxon>
        <taxon>Chordata</taxon>
        <taxon>Craniata</taxon>
        <taxon>Vertebrata</taxon>
        <taxon>Euteleostomi</taxon>
        <taxon>Actinopterygii</taxon>
        <taxon>Neopterygii</taxon>
        <taxon>Teleostei</taxon>
        <taxon>Neoteleostei</taxon>
        <taxon>Acanthomorphata</taxon>
        <taxon>Carangaria</taxon>
        <taxon>Pleuronectiformes</taxon>
        <taxon>Pleuronectoidei</taxon>
        <taxon>Scophthalmidae</taxon>
        <taxon>Scophthalmus</taxon>
    </lineage>
</organism>
<keyword evidence="3" id="KW-0964">Secreted</keyword>
<evidence type="ECO:0000256" key="4">
    <source>
        <dbReference type="ARBA" id="ARBA00022729"/>
    </source>
</evidence>
<comment type="similarity">
    <text evidence="2">Belongs to the FAM3 family.</text>
</comment>
<dbReference type="AlphaFoldDB" id="A0A6A4TA43"/>
<dbReference type="PROSITE" id="PS52031">
    <property type="entry name" value="GG_LECTIN"/>
    <property type="match status" value="1"/>
</dbReference>
<dbReference type="CDD" id="cd13940">
    <property type="entry name" value="ILEI_FAM3C"/>
    <property type="match status" value="1"/>
</dbReference>
<evidence type="ECO:0000259" key="8">
    <source>
        <dbReference type="Pfam" id="PF15711"/>
    </source>
</evidence>
<dbReference type="EMBL" id="VEVO01000006">
    <property type="protein sequence ID" value="KAF0040760.1"/>
    <property type="molecule type" value="Genomic_DNA"/>
</dbReference>
<evidence type="ECO:0000256" key="1">
    <source>
        <dbReference type="ARBA" id="ARBA00004613"/>
    </source>
</evidence>
<keyword evidence="4" id="KW-0732">Signal</keyword>
<keyword evidence="5 7" id="KW-0430">Lectin</keyword>
<keyword evidence="6" id="KW-1015">Disulfide bond</keyword>
<sequence length="258" mass="28085">MVVTVVMDVMDLMDLMDVTDVMDLMDVTDVMGVMDLMDVTDVMDLMDVTDVMGVMDVTDVIDVMDVMDVIDVTDVMGVYRALSSAARLCPNGMACPDNHFSFSIQSGAANVVAPKICLQNKMVLGTAVRNAGVGINVVILNGKTGELIKTGNFDMYAGDVNPLIELLKSIETGSVVMMASYDEPASKLTDEARKLIAELGSSKVQALGFRDNWVFVGGKGAAMDSGFEKYKKNDRASNKYEDWPEILELKGCIPRFME</sequence>
<reference evidence="9 10" key="1">
    <citation type="submission" date="2019-06" db="EMBL/GenBank/DDBJ databases">
        <title>Draft genomes of female and male turbot (Scophthalmus maximus).</title>
        <authorList>
            <person name="Xu H."/>
            <person name="Xu X.-W."/>
            <person name="Shao C."/>
            <person name="Chen S."/>
        </authorList>
    </citation>
    <scope>NUCLEOTIDE SEQUENCE [LARGE SCALE GENOMIC DNA]</scope>
    <source>
        <strain evidence="9">Ysfricsl-2016a</strain>
        <tissue evidence="9">Blood</tissue>
    </source>
</reference>
<evidence type="ECO:0000256" key="7">
    <source>
        <dbReference type="PROSITE-ProRule" id="PRU01375"/>
    </source>
</evidence>
<evidence type="ECO:0000256" key="5">
    <source>
        <dbReference type="ARBA" id="ARBA00022734"/>
    </source>
</evidence>
<proteinExistence type="inferred from homology"/>